<keyword evidence="9" id="KW-0238">DNA-binding</keyword>
<feature type="domain" description="BTB" evidence="14">
    <location>
        <begin position="38"/>
        <end position="107"/>
    </location>
</feature>
<evidence type="ECO:0000256" key="13">
    <source>
        <dbReference type="SAM" id="MobiDB-lite"/>
    </source>
</evidence>
<feature type="region of interest" description="Disordered" evidence="13">
    <location>
        <begin position="133"/>
        <end position="252"/>
    </location>
</feature>
<dbReference type="InterPro" id="IPR013087">
    <property type="entry name" value="Znf_C2H2_type"/>
</dbReference>
<keyword evidence="7" id="KW-0862">Zinc</keyword>
<dbReference type="SUPFAM" id="SSF57667">
    <property type="entry name" value="beta-beta-alpha zinc fingers"/>
    <property type="match status" value="1"/>
</dbReference>
<dbReference type="InterPro" id="IPR036236">
    <property type="entry name" value="Znf_C2H2_sf"/>
</dbReference>
<dbReference type="GO" id="GO:0008270">
    <property type="term" value="F:zinc ion binding"/>
    <property type="evidence" value="ECO:0007669"/>
    <property type="project" value="UniProtKB-KW"/>
</dbReference>
<protein>
    <submittedName>
        <fullName evidence="16">Putative transcription factor Ken</fullName>
    </submittedName>
    <submittedName>
        <fullName evidence="18 19">Transcription factor Ken 1-like</fullName>
    </submittedName>
</protein>
<evidence type="ECO:0000313" key="17">
    <source>
        <dbReference type="Proteomes" id="UP000694846"/>
    </source>
</evidence>
<evidence type="ECO:0000256" key="6">
    <source>
        <dbReference type="ARBA" id="ARBA00022771"/>
    </source>
</evidence>
<dbReference type="FunFam" id="3.30.160.60:FF:000226">
    <property type="entry name" value="Zinc finger protein 236 variant"/>
    <property type="match status" value="1"/>
</dbReference>
<accession>A0A2S2QI45</accession>
<evidence type="ECO:0000256" key="5">
    <source>
        <dbReference type="ARBA" id="ARBA00022737"/>
    </source>
</evidence>
<dbReference type="GO" id="GO:0000978">
    <property type="term" value="F:RNA polymerase II cis-regulatory region sequence-specific DNA binding"/>
    <property type="evidence" value="ECO:0007669"/>
    <property type="project" value="TreeGrafter"/>
</dbReference>
<reference evidence="16" key="1">
    <citation type="submission" date="2018-04" db="EMBL/GenBank/DDBJ databases">
        <title>Transcriptome assembly of Sipha flava.</title>
        <authorList>
            <person name="Scully E.D."/>
            <person name="Geib S.M."/>
            <person name="Palmer N.A."/>
            <person name="Koch K."/>
            <person name="Bradshaw J."/>
            <person name="Heng-Moss T."/>
            <person name="Sarath G."/>
        </authorList>
    </citation>
    <scope>NUCLEOTIDE SEQUENCE</scope>
</reference>
<dbReference type="PROSITE" id="PS50157">
    <property type="entry name" value="ZINC_FINGER_C2H2_2"/>
    <property type="match status" value="2"/>
</dbReference>
<dbReference type="SMART" id="SM00225">
    <property type="entry name" value="BTB"/>
    <property type="match status" value="1"/>
</dbReference>
<evidence type="ECO:0000256" key="10">
    <source>
        <dbReference type="ARBA" id="ARBA00023163"/>
    </source>
</evidence>
<dbReference type="InterPro" id="IPR011333">
    <property type="entry name" value="SKP1/BTB/POZ_sf"/>
</dbReference>
<evidence type="ECO:0000256" key="11">
    <source>
        <dbReference type="ARBA" id="ARBA00023242"/>
    </source>
</evidence>
<dbReference type="OrthoDB" id="8117402at2759"/>
<dbReference type="PROSITE" id="PS00028">
    <property type="entry name" value="ZINC_FINGER_C2H2_1"/>
    <property type="match status" value="3"/>
</dbReference>
<comment type="function">
    <text evidence="1">May be involved in transcriptional regulation.</text>
</comment>
<keyword evidence="17" id="KW-1185">Reference proteome</keyword>
<sequence>MMYDTDSECGNAAPLTLHYGNHHVYLMAEIQQAGDEHSDMELMCDQGATIRAHSLVLASVSPLVRRLLKEDNVCMYHNLVLQFPEIKEAHMKTVLDFIYTGQASVLENEFDEVVSLLNLLEIRSETWQRALYDSASVSPPPPPPPPPLLGQPPSTASSSEEEDLSTRADPENLSPAYRFQAHPKKRRRRSSVPVNLSIDTKNDEDASVTQSNWRASKFDESHRKLRRRSSSPFDDYAHHHDRGDDHHGFQTFPKREPHWVETEYRSSQLHQYSCEVDLPYMDSAEPNLDPETEGANDSDSKDARLNPANYVVTPRKRKKQPGFQNSPAQNPAFVPMYFHEMAFRHQKITSLSSFVHHHPYGPANAAPVPADDGRDSPPSRAAIYMGRSRSQDSGVYRPPIALPPPEDSPPPLQPPPPLPPPTTVQPPPQHSHPSSYRFAENGSPWKPLTDVKPPVLPMAAGEPGERLRSPGTAAAATASSATAASSSDTEEKSSTGGGAGGAGREYKCTYCGKQFGMSWNLKTHLRVHTGEKPFVCRLCVAMFKQKAHLLKHLCSVHRNVISPGTSAADQETAAAFNCCFCEMTFDTLQQLVRHFSGPHNNLLLTKNLNA</sequence>
<dbReference type="InterPro" id="IPR000210">
    <property type="entry name" value="BTB/POZ_dom"/>
</dbReference>
<dbReference type="GO" id="GO:0006357">
    <property type="term" value="P:regulation of transcription by RNA polymerase II"/>
    <property type="evidence" value="ECO:0007669"/>
    <property type="project" value="TreeGrafter"/>
</dbReference>
<dbReference type="SMART" id="SM00355">
    <property type="entry name" value="ZnF_C2H2"/>
    <property type="match status" value="3"/>
</dbReference>
<dbReference type="PANTHER" id="PTHR45993:SF7">
    <property type="entry name" value="TRANSCRIPTION FACTOR KEN"/>
    <property type="match status" value="1"/>
</dbReference>
<dbReference type="InterPro" id="IPR051497">
    <property type="entry name" value="Dev/Hematopoietic_TF"/>
</dbReference>
<feature type="domain" description="C2H2-type" evidence="15">
    <location>
        <begin position="506"/>
        <end position="533"/>
    </location>
</feature>
<proteinExistence type="inferred from homology"/>
<organism evidence="16">
    <name type="scientific">Sipha flava</name>
    <name type="common">yellow sugarcane aphid</name>
    <dbReference type="NCBI Taxonomy" id="143950"/>
    <lineage>
        <taxon>Eukaryota</taxon>
        <taxon>Metazoa</taxon>
        <taxon>Ecdysozoa</taxon>
        <taxon>Arthropoda</taxon>
        <taxon>Hexapoda</taxon>
        <taxon>Insecta</taxon>
        <taxon>Pterygota</taxon>
        <taxon>Neoptera</taxon>
        <taxon>Paraneoptera</taxon>
        <taxon>Hemiptera</taxon>
        <taxon>Sternorrhyncha</taxon>
        <taxon>Aphidomorpha</taxon>
        <taxon>Aphidoidea</taxon>
        <taxon>Aphididae</taxon>
        <taxon>Sipha</taxon>
    </lineage>
</organism>
<dbReference type="AlphaFoldDB" id="A0A2S2QI45"/>
<feature type="domain" description="C2H2-type" evidence="15">
    <location>
        <begin position="534"/>
        <end position="557"/>
    </location>
</feature>
<dbReference type="FunFam" id="3.30.160.60:FF:002059">
    <property type="entry name" value="transcription factor Ken"/>
    <property type="match status" value="1"/>
</dbReference>
<feature type="compositionally biased region" description="Pro residues" evidence="13">
    <location>
        <begin position="400"/>
        <end position="430"/>
    </location>
</feature>
<feature type="compositionally biased region" description="Basic residues" evidence="13">
    <location>
        <begin position="181"/>
        <end position="190"/>
    </location>
</feature>
<dbReference type="SUPFAM" id="SSF54695">
    <property type="entry name" value="POZ domain"/>
    <property type="match status" value="1"/>
</dbReference>
<keyword evidence="8" id="KW-0805">Transcription regulation</keyword>
<feature type="region of interest" description="Disordered" evidence="13">
    <location>
        <begin position="386"/>
        <end position="501"/>
    </location>
</feature>
<comment type="subcellular location">
    <subcellularLocation>
        <location evidence="2">Nucleus</location>
    </subcellularLocation>
</comment>
<feature type="compositionally biased region" description="Pro residues" evidence="13">
    <location>
        <begin position="138"/>
        <end position="150"/>
    </location>
</feature>
<dbReference type="GO" id="GO:0003700">
    <property type="term" value="F:DNA-binding transcription factor activity"/>
    <property type="evidence" value="ECO:0007669"/>
    <property type="project" value="TreeGrafter"/>
</dbReference>
<name>A0A2S2QI45_9HEMI</name>
<keyword evidence="6 12" id="KW-0863">Zinc-finger</keyword>
<dbReference type="GO" id="GO:0005634">
    <property type="term" value="C:nucleus"/>
    <property type="evidence" value="ECO:0007669"/>
    <property type="project" value="UniProtKB-SubCell"/>
</dbReference>
<evidence type="ECO:0000256" key="8">
    <source>
        <dbReference type="ARBA" id="ARBA00023015"/>
    </source>
</evidence>
<evidence type="ECO:0000259" key="14">
    <source>
        <dbReference type="PROSITE" id="PS50097"/>
    </source>
</evidence>
<feature type="compositionally biased region" description="Low complexity" evidence="13">
    <location>
        <begin position="472"/>
        <end position="487"/>
    </location>
</feature>
<evidence type="ECO:0000313" key="18">
    <source>
        <dbReference type="RefSeq" id="XP_025411874.1"/>
    </source>
</evidence>
<evidence type="ECO:0000313" key="16">
    <source>
        <dbReference type="EMBL" id="MBY77363.1"/>
    </source>
</evidence>
<dbReference type="Pfam" id="PF00096">
    <property type="entry name" value="zf-C2H2"/>
    <property type="match status" value="1"/>
</dbReference>
<dbReference type="EMBL" id="GGMS01008160">
    <property type="protein sequence ID" value="MBY77363.1"/>
    <property type="molecule type" value="Transcribed_RNA"/>
</dbReference>
<evidence type="ECO:0000313" key="19">
    <source>
        <dbReference type="RefSeq" id="XP_025411882.1"/>
    </source>
</evidence>
<dbReference type="RefSeq" id="XP_025411874.1">
    <property type="nucleotide sequence ID" value="XM_025556089.1"/>
</dbReference>
<evidence type="ECO:0000256" key="4">
    <source>
        <dbReference type="ARBA" id="ARBA00022723"/>
    </source>
</evidence>
<evidence type="ECO:0000256" key="1">
    <source>
        <dbReference type="ARBA" id="ARBA00003767"/>
    </source>
</evidence>
<dbReference type="Gene3D" id="3.30.710.10">
    <property type="entry name" value="Potassium Channel Kv1.1, Chain A"/>
    <property type="match status" value="1"/>
</dbReference>
<keyword evidence="5" id="KW-0677">Repeat</keyword>
<evidence type="ECO:0000259" key="15">
    <source>
        <dbReference type="PROSITE" id="PS50157"/>
    </source>
</evidence>
<evidence type="ECO:0000256" key="2">
    <source>
        <dbReference type="ARBA" id="ARBA00004123"/>
    </source>
</evidence>
<dbReference type="Pfam" id="PF00651">
    <property type="entry name" value="BTB"/>
    <property type="match status" value="1"/>
</dbReference>
<evidence type="ECO:0000256" key="12">
    <source>
        <dbReference type="PROSITE-ProRule" id="PRU00042"/>
    </source>
</evidence>
<evidence type="ECO:0000256" key="3">
    <source>
        <dbReference type="ARBA" id="ARBA00006991"/>
    </source>
</evidence>
<keyword evidence="10" id="KW-0804">Transcription</keyword>
<keyword evidence="4" id="KW-0479">Metal-binding</keyword>
<dbReference type="RefSeq" id="XP_025411882.1">
    <property type="nucleotide sequence ID" value="XM_025556097.1"/>
</dbReference>
<comment type="similarity">
    <text evidence="3">Belongs to the krueppel C2H2-type zinc-finger protein family.</text>
</comment>
<gene>
    <name evidence="16" type="primary">ken</name>
    <name evidence="18 19" type="synonym">LOC112684525</name>
    <name evidence="16" type="ORF">g.49823</name>
</gene>
<dbReference type="PANTHER" id="PTHR45993">
    <property type="entry name" value="B-CELL LYMPHOMA/LEUKEMIA 11"/>
    <property type="match status" value="1"/>
</dbReference>
<feature type="region of interest" description="Disordered" evidence="13">
    <location>
        <begin position="281"/>
        <end position="330"/>
    </location>
</feature>
<dbReference type="PROSITE" id="PS50097">
    <property type="entry name" value="BTB"/>
    <property type="match status" value="1"/>
</dbReference>
<evidence type="ECO:0000256" key="7">
    <source>
        <dbReference type="ARBA" id="ARBA00022833"/>
    </source>
</evidence>
<dbReference type="Gene3D" id="3.30.160.60">
    <property type="entry name" value="Classic Zinc Finger"/>
    <property type="match status" value="2"/>
</dbReference>
<evidence type="ECO:0000256" key="9">
    <source>
        <dbReference type="ARBA" id="ARBA00023125"/>
    </source>
</evidence>
<feature type="compositionally biased region" description="Basic and acidic residues" evidence="13">
    <location>
        <begin position="235"/>
        <end position="252"/>
    </location>
</feature>
<keyword evidence="11" id="KW-0539">Nucleus</keyword>
<dbReference type="Proteomes" id="UP000694846">
    <property type="component" value="Unplaced"/>
</dbReference>
<reference evidence="18 19" key="2">
    <citation type="submission" date="2025-04" db="UniProtKB">
        <authorList>
            <consortium name="RefSeq"/>
        </authorList>
    </citation>
    <scope>IDENTIFICATION</scope>
</reference>